<proteinExistence type="predicted"/>
<gene>
    <name evidence="1" type="ORF">SAMN05661086_01678</name>
</gene>
<dbReference type="EMBL" id="FOYZ01000005">
    <property type="protein sequence ID" value="SFR78231.1"/>
    <property type="molecule type" value="Genomic_DNA"/>
</dbReference>
<accession>A0A1I6JGZ0</accession>
<protein>
    <submittedName>
        <fullName evidence="1">Uncharacterized protein</fullName>
    </submittedName>
</protein>
<keyword evidence="2" id="KW-1185">Reference proteome</keyword>
<evidence type="ECO:0000313" key="1">
    <source>
        <dbReference type="EMBL" id="SFR78231.1"/>
    </source>
</evidence>
<sequence>MNGVYINERQNDIKSKEYKNDMIFILRELHQRKKLSEKEYYRAVELVRKGEY</sequence>
<evidence type="ECO:0000313" key="2">
    <source>
        <dbReference type="Proteomes" id="UP000199659"/>
    </source>
</evidence>
<dbReference type="RefSeq" id="WP_177214632.1">
    <property type="nucleotide sequence ID" value="NZ_FOYZ01000005.1"/>
</dbReference>
<dbReference type="AlphaFoldDB" id="A0A1I6JGZ0"/>
<dbReference type="Proteomes" id="UP000199659">
    <property type="component" value="Unassembled WGS sequence"/>
</dbReference>
<reference evidence="1 2" key="1">
    <citation type="submission" date="2016-10" db="EMBL/GenBank/DDBJ databases">
        <authorList>
            <person name="de Groot N.N."/>
        </authorList>
    </citation>
    <scope>NUCLEOTIDE SEQUENCE [LARGE SCALE GENOMIC DNA]</scope>
    <source>
        <strain evidence="1 2">743A</strain>
    </source>
</reference>
<organism evidence="1 2">
    <name type="scientific">Anaeromicropila populeti</name>
    <dbReference type="NCBI Taxonomy" id="37658"/>
    <lineage>
        <taxon>Bacteria</taxon>
        <taxon>Bacillati</taxon>
        <taxon>Bacillota</taxon>
        <taxon>Clostridia</taxon>
        <taxon>Lachnospirales</taxon>
        <taxon>Lachnospiraceae</taxon>
        <taxon>Anaeromicropila</taxon>
    </lineage>
</organism>
<name>A0A1I6JGZ0_9FIRM</name>